<dbReference type="Pfam" id="PF13482">
    <property type="entry name" value="RNase_H_2"/>
    <property type="match status" value="1"/>
</dbReference>
<dbReference type="InterPro" id="IPR038720">
    <property type="entry name" value="YprB_RNase_H-like_dom"/>
</dbReference>
<comment type="caution">
    <text evidence="2">The sequence shown here is derived from an EMBL/GenBank/DDBJ whole genome shotgun (WGS) entry which is preliminary data.</text>
</comment>
<organism evidence="2 3">
    <name type="scientific">Limnoraphis robusta CS-951</name>
    <dbReference type="NCBI Taxonomy" id="1637645"/>
    <lineage>
        <taxon>Bacteria</taxon>
        <taxon>Bacillati</taxon>
        <taxon>Cyanobacteriota</taxon>
        <taxon>Cyanophyceae</taxon>
        <taxon>Oscillatoriophycideae</taxon>
        <taxon>Oscillatoriales</taxon>
        <taxon>Sirenicapillariaceae</taxon>
        <taxon>Limnoraphis</taxon>
    </lineage>
</organism>
<dbReference type="PATRIC" id="fig|1637645.4.peg.14"/>
<dbReference type="RefSeq" id="WP_046281585.1">
    <property type="nucleotide sequence ID" value="NZ_LATL02000002.1"/>
</dbReference>
<sequence>MLITDQKLLFYQRCSRRTYLDVYGDFNQKDPPSDFLLKLMQDSFNFQQTILAEQTYQQPNYPRGDWFLGAQATLNLMKQGVERIHKGVLLLSEEPLENLHSVEHSHQVVLLSYPDLLVKSPGSSQFGDWMYVPTDIRLGKRPKLDYQIIAAFHAKVLAAVQGTMPETSWLMLRNKGAYAVNLNQRLPQMQNLLTDCIEMLRKDQEPEVFIARQKCNLCQWYSYCYAIAQSENHLSLLPGVTPVRYTRLQALNITSVASLAESTPDFLENYPEFNLGIAAQVIQQAYSTLNNKAVLRSQEESLKNGSFKTSEAASSLKIISEKSVKILKDSVNSLVWRSPVELYFDIEAQPELNLDYLHGVLVVDRRSNTQKLYSFLADNQADEEKIWQQFLELVWTYPIAPIFHFCDYEPKTIQRLARVYKTPDYLCKPLLKRLIDIHQIVTQTVTLPVESYALKPIARWMGFEWNDPSANGAQCVYWYEQWIKTGDRTLLDTIVRYNQDDCQATFHVKEWLTNFLETVEYNVEDFQLELNSK</sequence>
<name>A0A0F5YAL2_9CYAN</name>
<dbReference type="AlphaFoldDB" id="A0A0F5YAL2"/>
<dbReference type="Gene3D" id="1.10.150.20">
    <property type="entry name" value="5' to 3' exonuclease, C-terminal subdomain"/>
    <property type="match status" value="1"/>
</dbReference>
<protein>
    <submittedName>
        <fullName evidence="2">Recombinase B</fullName>
    </submittedName>
</protein>
<evidence type="ECO:0000259" key="1">
    <source>
        <dbReference type="Pfam" id="PF13482"/>
    </source>
</evidence>
<dbReference type="EMBL" id="LATL02000002">
    <property type="protein sequence ID" value="KKD35250.1"/>
    <property type="molecule type" value="Genomic_DNA"/>
</dbReference>
<feature type="domain" description="YprB ribonuclease H-like" evidence="1">
    <location>
        <begin position="342"/>
        <end position="512"/>
    </location>
</feature>
<gene>
    <name evidence="2" type="ORF">WN50_26370</name>
</gene>
<accession>A0A0F5YAL2</accession>
<proteinExistence type="predicted"/>
<dbReference type="SUPFAM" id="SSF53098">
    <property type="entry name" value="Ribonuclease H-like"/>
    <property type="match status" value="1"/>
</dbReference>
<evidence type="ECO:0000313" key="2">
    <source>
        <dbReference type="EMBL" id="KKD35250.1"/>
    </source>
</evidence>
<dbReference type="InterPro" id="IPR019993">
    <property type="entry name" value="RecB_nuclease_TM0106_put"/>
</dbReference>
<reference evidence="2 3" key="1">
    <citation type="submission" date="2015-06" db="EMBL/GenBank/DDBJ databases">
        <title>Draft genome assembly of filamentous brackish cyanobacterium Limnoraphis robusta strain CS-951.</title>
        <authorList>
            <person name="Willis A."/>
            <person name="Parks M."/>
            <person name="Burford M.A."/>
        </authorList>
    </citation>
    <scope>NUCLEOTIDE SEQUENCE [LARGE SCALE GENOMIC DNA]</scope>
    <source>
        <strain evidence="2 3">CS-951</strain>
    </source>
</reference>
<dbReference type="Proteomes" id="UP000033607">
    <property type="component" value="Unassembled WGS sequence"/>
</dbReference>
<dbReference type="OrthoDB" id="9757917at2"/>
<dbReference type="NCBIfam" id="TIGR03491">
    <property type="entry name" value="TM0106 family RecB-like putative nuclease"/>
    <property type="match status" value="1"/>
</dbReference>
<dbReference type="InterPro" id="IPR012337">
    <property type="entry name" value="RNaseH-like_sf"/>
</dbReference>
<evidence type="ECO:0000313" key="3">
    <source>
        <dbReference type="Proteomes" id="UP000033607"/>
    </source>
</evidence>